<comment type="caution">
    <text evidence="1">The sequence shown here is derived from an EMBL/GenBank/DDBJ whole genome shotgun (WGS) entry which is preliminary data.</text>
</comment>
<sequence>MSMVWMVAIEMAENMMDYHLTEGQVNLDDPQFWVAAVMSIGADSLRRCRTTISAFASMG</sequence>
<reference evidence="1" key="1">
    <citation type="submission" date="2022-11" db="EMBL/GenBank/DDBJ databases">
        <authorList>
            <person name="Petersen C."/>
        </authorList>
    </citation>
    <scope>NUCLEOTIDE SEQUENCE</scope>
    <source>
        <strain evidence="1">IBT 30761</strain>
    </source>
</reference>
<reference evidence="1" key="2">
    <citation type="journal article" date="2023" name="IMA Fungus">
        <title>Comparative genomic study of the Penicillium genus elucidates a diverse pangenome and 15 lateral gene transfer events.</title>
        <authorList>
            <person name="Petersen C."/>
            <person name="Sorensen T."/>
            <person name="Nielsen M.R."/>
            <person name="Sondergaard T.E."/>
            <person name="Sorensen J.L."/>
            <person name="Fitzpatrick D.A."/>
            <person name="Frisvad J.C."/>
            <person name="Nielsen K.L."/>
        </authorList>
    </citation>
    <scope>NUCLEOTIDE SEQUENCE</scope>
    <source>
        <strain evidence="1">IBT 30761</strain>
    </source>
</reference>
<dbReference type="OrthoDB" id="2128064at2759"/>
<protein>
    <submittedName>
        <fullName evidence="1">Uncharacterized protein</fullName>
    </submittedName>
</protein>
<dbReference type="Proteomes" id="UP001149074">
    <property type="component" value="Unassembled WGS sequence"/>
</dbReference>
<dbReference type="AlphaFoldDB" id="A0A9W9KLS9"/>
<organism evidence="1 2">
    <name type="scientific">Penicillium argentinense</name>
    <dbReference type="NCBI Taxonomy" id="1131581"/>
    <lineage>
        <taxon>Eukaryota</taxon>
        <taxon>Fungi</taxon>
        <taxon>Dikarya</taxon>
        <taxon>Ascomycota</taxon>
        <taxon>Pezizomycotina</taxon>
        <taxon>Eurotiomycetes</taxon>
        <taxon>Eurotiomycetidae</taxon>
        <taxon>Eurotiales</taxon>
        <taxon>Aspergillaceae</taxon>
        <taxon>Penicillium</taxon>
    </lineage>
</organism>
<proteinExistence type="predicted"/>
<dbReference type="GeneID" id="81354205"/>
<name>A0A9W9KLS9_9EURO</name>
<accession>A0A9W9KLS9</accession>
<evidence type="ECO:0000313" key="2">
    <source>
        <dbReference type="Proteomes" id="UP001149074"/>
    </source>
</evidence>
<keyword evidence="2" id="KW-1185">Reference proteome</keyword>
<dbReference type="EMBL" id="JAPQKI010000003">
    <property type="protein sequence ID" value="KAJ5110087.1"/>
    <property type="molecule type" value="Genomic_DNA"/>
</dbReference>
<gene>
    <name evidence="1" type="ORF">N7532_002732</name>
</gene>
<dbReference type="RefSeq" id="XP_056478198.1">
    <property type="nucleotide sequence ID" value="XM_056615226.1"/>
</dbReference>
<evidence type="ECO:0000313" key="1">
    <source>
        <dbReference type="EMBL" id="KAJ5110087.1"/>
    </source>
</evidence>